<evidence type="ECO:0000313" key="1">
    <source>
        <dbReference type="EMBL" id="MCV2369937.1"/>
    </source>
</evidence>
<name>A0ABT2YIP2_9BURK</name>
<dbReference type="RefSeq" id="WP_263572527.1">
    <property type="nucleotide sequence ID" value="NZ_JAJIRN010000008.1"/>
</dbReference>
<reference evidence="1 2" key="1">
    <citation type="submission" date="2021-11" db="EMBL/GenBank/DDBJ databases">
        <authorList>
            <person name="Liang Q."/>
            <person name="Mou H."/>
            <person name="Liu Z."/>
        </authorList>
    </citation>
    <scope>NUCLEOTIDE SEQUENCE [LARGE SCALE GENOMIC DNA]</scope>
    <source>
        <strain evidence="1 2">CHU3</strain>
    </source>
</reference>
<evidence type="ECO:0000313" key="2">
    <source>
        <dbReference type="Proteomes" id="UP001209701"/>
    </source>
</evidence>
<sequence>MPSHAPHLDAPRSALDAFGYACLTVAEADGRCLWRTALARRLMAEYFVGTHFERGYLPPELLLWLHREALRRRVGAPPVDLTVLEQTPSRFNPTLAARRPVAGAPKRRLSFRLHEVDSEALGEGEWLIVMSDD</sequence>
<proteinExistence type="predicted"/>
<dbReference type="Proteomes" id="UP001209701">
    <property type="component" value="Unassembled WGS sequence"/>
</dbReference>
<keyword evidence="2" id="KW-1185">Reference proteome</keyword>
<accession>A0ABT2YIP2</accession>
<organism evidence="1 2">
    <name type="scientific">Roseateles oligotrophus</name>
    <dbReference type="NCBI Taxonomy" id="1769250"/>
    <lineage>
        <taxon>Bacteria</taxon>
        <taxon>Pseudomonadati</taxon>
        <taxon>Pseudomonadota</taxon>
        <taxon>Betaproteobacteria</taxon>
        <taxon>Burkholderiales</taxon>
        <taxon>Sphaerotilaceae</taxon>
        <taxon>Roseateles</taxon>
    </lineage>
</organism>
<dbReference type="EMBL" id="JAJIRN010000008">
    <property type="protein sequence ID" value="MCV2369937.1"/>
    <property type="molecule type" value="Genomic_DNA"/>
</dbReference>
<gene>
    <name evidence="1" type="ORF">LNV07_17780</name>
</gene>
<protein>
    <submittedName>
        <fullName evidence="1">Uncharacterized protein</fullName>
    </submittedName>
</protein>
<comment type="caution">
    <text evidence="1">The sequence shown here is derived from an EMBL/GenBank/DDBJ whole genome shotgun (WGS) entry which is preliminary data.</text>
</comment>